<feature type="domain" description="Zn(2)-C6 fungal-type" evidence="8">
    <location>
        <begin position="28"/>
        <end position="59"/>
    </location>
</feature>
<comment type="subcellular location">
    <subcellularLocation>
        <location evidence="1">Nucleus</location>
    </subcellularLocation>
</comment>
<evidence type="ECO:0000256" key="2">
    <source>
        <dbReference type="ARBA" id="ARBA00022723"/>
    </source>
</evidence>
<dbReference type="Pfam" id="PF00172">
    <property type="entry name" value="Zn_clus"/>
    <property type="match status" value="1"/>
</dbReference>
<dbReference type="GO" id="GO:0008270">
    <property type="term" value="F:zinc ion binding"/>
    <property type="evidence" value="ECO:0007669"/>
    <property type="project" value="InterPro"/>
</dbReference>
<dbReference type="EMBL" id="MLKD01000009">
    <property type="protein sequence ID" value="OQE22957.1"/>
    <property type="molecule type" value="Genomic_DNA"/>
</dbReference>
<dbReference type="SUPFAM" id="SSF57701">
    <property type="entry name" value="Zn2/Cys6 DNA-binding domain"/>
    <property type="match status" value="1"/>
</dbReference>
<dbReference type="GO" id="GO:0003677">
    <property type="term" value="F:DNA binding"/>
    <property type="evidence" value="ECO:0007669"/>
    <property type="project" value="UniProtKB-KW"/>
</dbReference>
<evidence type="ECO:0000256" key="5">
    <source>
        <dbReference type="ARBA" id="ARBA00023163"/>
    </source>
</evidence>
<evidence type="ECO:0000256" key="6">
    <source>
        <dbReference type="ARBA" id="ARBA00023242"/>
    </source>
</evidence>
<dbReference type="OrthoDB" id="5344325at2759"/>
<dbReference type="InterPro" id="IPR001138">
    <property type="entry name" value="Zn2Cys6_DnaBD"/>
</dbReference>
<feature type="compositionally biased region" description="Polar residues" evidence="7">
    <location>
        <begin position="96"/>
        <end position="110"/>
    </location>
</feature>
<dbReference type="AlphaFoldDB" id="A0A1V6T9A9"/>
<keyword evidence="3" id="KW-0805">Transcription regulation</keyword>
<dbReference type="InterPro" id="IPR050613">
    <property type="entry name" value="Sec_Metabolite_Reg"/>
</dbReference>
<protein>
    <recommendedName>
        <fullName evidence="8">Zn(2)-C6 fungal-type domain-containing protein</fullName>
    </recommendedName>
</protein>
<evidence type="ECO:0000256" key="7">
    <source>
        <dbReference type="SAM" id="MobiDB-lite"/>
    </source>
</evidence>
<feature type="compositionally biased region" description="Polar residues" evidence="7">
    <location>
        <begin position="72"/>
        <end position="82"/>
    </location>
</feature>
<evidence type="ECO:0000256" key="3">
    <source>
        <dbReference type="ARBA" id="ARBA00023015"/>
    </source>
</evidence>
<dbReference type="Pfam" id="PF04082">
    <property type="entry name" value="Fungal_trans"/>
    <property type="match status" value="1"/>
</dbReference>
<keyword evidence="4" id="KW-0238">DNA-binding</keyword>
<keyword evidence="6" id="KW-0539">Nucleus</keyword>
<sequence length="717" mass="79923">MTSKQSRSGTGSINGQRKSRTRNRVIKSCLECHRRKQKCDRHFPCNICIKRGTQALCQYDAESKGCQPPKTPQSGASGSGISDVSRDTTGLDASLRPTTKSSTGMPSQLQDKIRDFGYSSHGNYNSMSLLRTAELHRGQDTTSSSSSPRTSSNNLNIGSDSNRKFKEIVRQLPPQACIDRLIKTFFAEINWQYDLLDEESFKQQLFVWREISYSDLQAGFEKLALEIIVFPALLFQVLAHALLFHPPNDEVIGPLMTMADMTFVDLGSEYNDRSAELLELIGKRDITIATVQSGLLRASFLKSSGQVIEAWHALGVAIRDAQEIGLHTGRFDADRSPEGLAYKRENFGLVGYKVWVVLHIWDIHMAVVLGRPIATDIQIDEYAGTIEDETKRRDLFSHWKTEIDPPRPFDIIVAGYNVAYRYFKIIHQIEANGAKQEDYITVENIHAAIQENLKLLPSWCLLENPNTTFDQLPGCQWLPIARDGLWSLVNLVILALHRPFIFSVGNSRTEALKAGKSILMAQEKIFARTEPRHRKVFNPVYASFDAIVIIAAICLASPIRDDRLAQECTEFVEKGMQRLDIIGHSNTMAASAYGVVCSLYHSLTHRLGTLPVAEDTGALLLDPGVASLPIEDDTDVSAQGLPVELPFGTVLPPRPIHDLLYDHVSIPQIPVANLNVPDVVSSSLDAPTVNMLDGLNFEGDFSDSSFWYMMNELNNSN</sequence>
<accession>A0A1V6T9A9</accession>
<evidence type="ECO:0000313" key="10">
    <source>
        <dbReference type="Proteomes" id="UP000191285"/>
    </source>
</evidence>
<comment type="caution">
    <text evidence="9">The sequence shown here is derived from an EMBL/GenBank/DDBJ whole genome shotgun (WGS) entry which is preliminary data.</text>
</comment>
<evidence type="ECO:0000256" key="1">
    <source>
        <dbReference type="ARBA" id="ARBA00004123"/>
    </source>
</evidence>
<dbReference type="PANTHER" id="PTHR31001">
    <property type="entry name" value="UNCHARACTERIZED TRANSCRIPTIONAL REGULATORY PROTEIN"/>
    <property type="match status" value="1"/>
</dbReference>
<gene>
    <name evidence="9" type="ORF">PENSTE_c009G07162</name>
</gene>
<evidence type="ECO:0000259" key="8">
    <source>
        <dbReference type="PROSITE" id="PS50048"/>
    </source>
</evidence>
<keyword evidence="5" id="KW-0804">Transcription</keyword>
<dbReference type="CDD" id="cd00067">
    <property type="entry name" value="GAL4"/>
    <property type="match status" value="1"/>
</dbReference>
<dbReference type="GO" id="GO:0006351">
    <property type="term" value="P:DNA-templated transcription"/>
    <property type="evidence" value="ECO:0007669"/>
    <property type="project" value="InterPro"/>
</dbReference>
<organism evidence="9 10">
    <name type="scientific">Penicillium steckii</name>
    <dbReference type="NCBI Taxonomy" id="303698"/>
    <lineage>
        <taxon>Eukaryota</taxon>
        <taxon>Fungi</taxon>
        <taxon>Dikarya</taxon>
        <taxon>Ascomycota</taxon>
        <taxon>Pezizomycotina</taxon>
        <taxon>Eurotiomycetes</taxon>
        <taxon>Eurotiomycetidae</taxon>
        <taxon>Eurotiales</taxon>
        <taxon>Aspergillaceae</taxon>
        <taxon>Penicillium</taxon>
    </lineage>
</organism>
<feature type="region of interest" description="Disordered" evidence="7">
    <location>
        <begin position="135"/>
        <end position="159"/>
    </location>
</feature>
<feature type="region of interest" description="Disordered" evidence="7">
    <location>
        <begin position="1"/>
        <end position="20"/>
    </location>
</feature>
<dbReference type="PANTHER" id="PTHR31001:SF87">
    <property type="entry name" value="COL-21"/>
    <property type="match status" value="1"/>
</dbReference>
<dbReference type="PROSITE" id="PS50048">
    <property type="entry name" value="ZN2_CY6_FUNGAL_2"/>
    <property type="match status" value="1"/>
</dbReference>
<dbReference type="SMART" id="SM00906">
    <property type="entry name" value="Fungal_trans"/>
    <property type="match status" value="1"/>
</dbReference>
<dbReference type="Gene3D" id="4.10.240.10">
    <property type="entry name" value="Zn(2)-C6 fungal-type DNA-binding domain"/>
    <property type="match status" value="1"/>
</dbReference>
<dbReference type="SMART" id="SM00066">
    <property type="entry name" value="GAL4"/>
    <property type="match status" value="1"/>
</dbReference>
<dbReference type="InterPro" id="IPR036864">
    <property type="entry name" value="Zn2-C6_fun-type_DNA-bd_sf"/>
</dbReference>
<dbReference type="InterPro" id="IPR007219">
    <property type="entry name" value="XnlR_reg_dom"/>
</dbReference>
<evidence type="ECO:0000256" key="4">
    <source>
        <dbReference type="ARBA" id="ARBA00023125"/>
    </source>
</evidence>
<name>A0A1V6T9A9_9EURO</name>
<keyword evidence="10" id="KW-1185">Reference proteome</keyword>
<dbReference type="CDD" id="cd12148">
    <property type="entry name" value="fungal_TF_MHR"/>
    <property type="match status" value="1"/>
</dbReference>
<proteinExistence type="predicted"/>
<dbReference type="PROSITE" id="PS00463">
    <property type="entry name" value="ZN2_CY6_FUNGAL_1"/>
    <property type="match status" value="1"/>
</dbReference>
<dbReference type="GO" id="GO:0000981">
    <property type="term" value="F:DNA-binding transcription factor activity, RNA polymerase II-specific"/>
    <property type="evidence" value="ECO:0007669"/>
    <property type="project" value="InterPro"/>
</dbReference>
<keyword evidence="2" id="KW-0479">Metal-binding</keyword>
<dbReference type="STRING" id="303698.A0A1V6T9A9"/>
<feature type="compositionally biased region" description="Low complexity" evidence="7">
    <location>
        <begin position="141"/>
        <end position="152"/>
    </location>
</feature>
<evidence type="ECO:0000313" key="9">
    <source>
        <dbReference type="EMBL" id="OQE22957.1"/>
    </source>
</evidence>
<feature type="compositionally biased region" description="Polar residues" evidence="7">
    <location>
        <begin position="1"/>
        <end position="16"/>
    </location>
</feature>
<reference evidence="10" key="1">
    <citation type="journal article" date="2017" name="Nat. Microbiol.">
        <title>Global analysis of biosynthetic gene clusters reveals vast potential of secondary metabolite production in Penicillium species.</title>
        <authorList>
            <person name="Nielsen J.C."/>
            <person name="Grijseels S."/>
            <person name="Prigent S."/>
            <person name="Ji B."/>
            <person name="Dainat J."/>
            <person name="Nielsen K.F."/>
            <person name="Frisvad J.C."/>
            <person name="Workman M."/>
            <person name="Nielsen J."/>
        </authorList>
    </citation>
    <scope>NUCLEOTIDE SEQUENCE [LARGE SCALE GENOMIC DNA]</scope>
    <source>
        <strain evidence="10">IBT 24891</strain>
    </source>
</reference>
<dbReference type="GO" id="GO:0005634">
    <property type="term" value="C:nucleus"/>
    <property type="evidence" value="ECO:0007669"/>
    <property type="project" value="UniProtKB-SubCell"/>
</dbReference>
<feature type="region of interest" description="Disordered" evidence="7">
    <location>
        <begin position="63"/>
        <end position="110"/>
    </location>
</feature>
<dbReference type="Proteomes" id="UP000191285">
    <property type="component" value="Unassembled WGS sequence"/>
</dbReference>